<dbReference type="InterPro" id="IPR041078">
    <property type="entry name" value="Plavaka"/>
</dbReference>
<dbReference type="AlphaFoldDB" id="S8EWY4"/>
<feature type="non-terminal residue" evidence="1">
    <location>
        <position position="1"/>
    </location>
</feature>
<organism evidence="1 2">
    <name type="scientific">Fomitopsis schrenkii</name>
    <name type="common">Brown rot fungus</name>
    <dbReference type="NCBI Taxonomy" id="2126942"/>
    <lineage>
        <taxon>Eukaryota</taxon>
        <taxon>Fungi</taxon>
        <taxon>Dikarya</taxon>
        <taxon>Basidiomycota</taxon>
        <taxon>Agaricomycotina</taxon>
        <taxon>Agaricomycetes</taxon>
        <taxon>Polyporales</taxon>
        <taxon>Fomitopsis</taxon>
    </lineage>
</organism>
<dbReference type="Proteomes" id="UP000015241">
    <property type="component" value="Unassembled WGS sequence"/>
</dbReference>
<accession>S8EWY4</accession>
<proteinExistence type="predicted"/>
<reference evidence="1 2" key="1">
    <citation type="journal article" date="2012" name="Science">
        <title>The Paleozoic origin of enzymatic lignin decomposition reconstructed from 31 fungal genomes.</title>
        <authorList>
            <person name="Floudas D."/>
            <person name="Binder M."/>
            <person name="Riley R."/>
            <person name="Barry K."/>
            <person name="Blanchette R.A."/>
            <person name="Henrissat B."/>
            <person name="Martinez A.T."/>
            <person name="Otillar R."/>
            <person name="Spatafora J.W."/>
            <person name="Yadav J.S."/>
            <person name="Aerts A."/>
            <person name="Benoit I."/>
            <person name="Boyd A."/>
            <person name="Carlson A."/>
            <person name="Copeland A."/>
            <person name="Coutinho P.M."/>
            <person name="de Vries R.P."/>
            <person name="Ferreira P."/>
            <person name="Findley K."/>
            <person name="Foster B."/>
            <person name="Gaskell J."/>
            <person name="Glotzer D."/>
            <person name="Gorecki P."/>
            <person name="Heitman J."/>
            <person name="Hesse C."/>
            <person name="Hori C."/>
            <person name="Igarashi K."/>
            <person name="Jurgens J.A."/>
            <person name="Kallen N."/>
            <person name="Kersten P."/>
            <person name="Kohler A."/>
            <person name="Kuees U."/>
            <person name="Kumar T.K.A."/>
            <person name="Kuo A."/>
            <person name="LaButti K."/>
            <person name="Larrondo L.F."/>
            <person name="Lindquist E."/>
            <person name="Ling A."/>
            <person name="Lombard V."/>
            <person name="Lucas S."/>
            <person name="Lundell T."/>
            <person name="Martin R."/>
            <person name="McLaughlin D.J."/>
            <person name="Morgenstern I."/>
            <person name="Morin E."/>
            <person name="Murat C."/>
            <person name="Nagy L.G."/>
            <person name="Nolan M."/>
            <person name="Ohm R.A."/>
            <person name="Patyshakuliyeva A."/>
            <person name="Rokas A."/>
            <person name="Ruiz-Duenas F.J."/>
            <person name="Sabat G."/>
            <person name="Salamov A."/>
            <person name="Samejima M."/>
            <person name="Schmutz J."/>
            <person name="Slot J.C."/>
            <person name="St John F."/>
            <person name="Stenlid J."/>
            <person name="Sun H."/>
            <person name="Sun S."/>
            <person name="Syed K."/>
            <person name="Tsang A."/>
            <person name="Wiebenga A."/>
            <person name="Young D."/>
            <person name="Pisabarro A."/>
            <person name="Eastwood D.C."/>
            <person name="Martin F."/>
            <person name="Cullen D."/>
            <person name="Grigoriev I.V."/>
            <person name="Hibbett D.S."/>
        </authorList>
    </citation>
    <scope>NUCLEOTIDE SEQUENCE</scope>
    <source>
        <strain evidence="2">FP-58527</strain>
    </source>
</reference>
<dbReference type="OrthoDB" id="2418900at2759"/>
<dbReference type="EMBL" id="KE504245">
    <property type="protein sequence ID" value="EPS94110.1"/>
    <property type="molecule type" value="Genomic_DNA"/>
</dbReference>
<gene>
    <name evidence="1" type="ORF">FOMPIDRAFT_1082847</name>
</gene>
<protein>
    <submittedName>
        <fullName evidence="1">Uncharacterized protein</fullName>
    </submittedName>
</protein>
<sequence length="109" mass="11920">VADYPEQCLVTCSKYGTCPKCQCPADMLSEDEPAALRTSELTEDIISRAWDSGGGRAAAVEAECMMLDVSGGVKKPFWVGLPYADIHLSITPDVLHQLYQGVFKHLVSW</sequence>
<feature type="non-terminal residue" evidence="1">
    <location>
        <position position="109"/>
    </location>
</feature>
<evidence type="ECO:0000313" key="2">
    <source>
        <dbReference type="Proteomes" id="UP000015241"/>
    </source>
</evidence>
<dbReference type="HOGENOM" id="CLU_006344_8_1_1"/>
<name>S8EWY4_FOMSC</name>
<dbReference type="STRING" id="743788.S8EWY4"/>
<dbReference type="InParanoid" id="S8EWY4"/>
<keyword evidence="2" id="KW-1185">Reference proteome</keyword>
<dbReference type="Pfam" id="PF18759">
    <property type="entry name" value="Plavaka"/>
    <property type="match status" value="1"/>
</dbReference>
<evidence type="ECO:0000313" key="1">
    <source>
        <dbReference type="EMBL" id="EPS94110.1"/>
    </source>
</evidence>